<organism evidence="7 8">
    <name type="scientific">Campylobacter avium LMG 24591</name>
    <dbReference type="NCBI Taxonomy" id="522484"/>
    <lineage>
        <taxon>Bacteria</taxon>
        <taxon>Pseudomonadati</taxon>
        <taxon>Campylobacterota</taxon>
        <taxon>Epsilonproteobacteria</taxon>
        <taxon>Campylobacterales</taxon>
        <taxon>Campylobacteraceae</taxon>
        <taxon>Campylobacter</taxon>
    </lineage>
</organism>
<gene>
    <name evidence="7" type="ORF">CAV_1663</name>
</gene>
<comment type="similarity">
    <text evidence="2">Belongs to the NADH dehydrogenase family.</text>
</comment>
<dbReference type="KEGG" id="cavi:CAV_1663"/>
<dbReference type="GO" id="GO:0019646">
    <property type="term" value="P:aerobic electron transport chain"/>
    <property type="evidence" value="ECO:0007669"/>
    <property type="project" value="TreeGrafter"/>
</dbReference>
<dbReference type="Pfam" id="PF07992">
    <property type="entry name" value="Pyr_redox_2"/>
    <property type="match status" value="1"/>
</dbReference>
<evidence type="ECO:0000256" key="4">
    <source>
        <dbReference type="ARBA" id="ARBA00022827"/>
    </source>
</evidence>
<evidence type="ECO:0000256" key="5">
    <source>
        <dbReference type="ARBA" id="ARBA00023002"/>
    </source>
</evidence>
<dbReference type="PANTHER" id="PTHR42913:SF3">
    <property type="entry name" value="64 KDA MITOCHONDRIAL NADH DEHYDROGENASE (EUROFUNG)"/>
    <property type="match status" value="1"/>
</dbReference>
<dbReference type="Proteomes" id="UP000201169">
    <property type="component" value="Chromosome"/>
</dbReference>
<evidence type="ECO:0000256" key="3">
    <source>
        <dbReference type="ARBA" id="ARBA00022630"/>
    </source>
</evidence>
<keyword evidence="3" id="KW-0285">Flavoprotein</keyword>
<name>A0A222MZL2_9BACT</name>
<keyword evidence="4" id="KW-0274">FAD</keyword>
<dbReference type="AlphaFoldDB" id="A0A222MZL2"/>
<proteinExistence type="inferred from homology"/>
<accession>A0A222MZL2</accession>
<protein>
    <submittedName>
        <fullName evidence="7">NADH dehydrogenase</fullName>
    </submittedName>
</protein>
<dbReference type="InterPro" id="IPR036188">
    <property type="entry name" value="FAD/NAD-bd_sf"/>
</dbReference>
<dbReference type="InterPro" id="IPR023753">
    <property type="entry name" value="FAD/NAD-binding_dom"/>
</dbReference>
<keyword evidence="8" id="KW-1185">Reference proteome</keyword>
<feature type="domain" description="FAD/NAD(P)-binding" evidence="6">
    <location>
        <begin position="3"/>
        <end position="301"/>
    </location>
</feature>
<dbReference type="RefSeq" id="WP_094324401.1">
    <property type="nucleotide sequence ID" value="NZ_CP022347.1"/>
</dbReference>
<evidence type="ECO:0000256" key="1">
    <source>
        <dbReference type="ARBA" id="ARBA00001974"/>
    </source>
</evidence>
<keyword evidence="5" id="KW-0560">Oxidoreductase</keyword>
<dbReference type="SUPFAM" id="SSF51905">
    <property type="entry name" value="FAD/NAD(P)-binding domain"/>
    <property type="match status" value="2"/>
</dbReference>
<evidence type="ECO:0000259" key="6">
    <source>
        <dbReference type="Pfam" id="PF07992"/>
    </source>
</evidence>
<dbReference type="InterPro" id="IPR051169">
    <property type="entry name" value="NADH-Q_oxidoreductase"/>
</dbReference>
<comment type="cofactor">
    <cofactor evidence="1">
        <name>FAD</name>
        <dbReference type="ChEBI" id="CHEBI:57692"/>
    </cofactor>
</comment>
<dbReference type="EMBL" id="CP022347">
    <property type="protein sequence ID" value="ASQ31261.1"/>
    <property type="molecule type" value="Genomic_DNA"/>
</dbReference>
<reference evidence="7 8" key="1">
    <citation type="submission" date="2017-07" db="EMBL/GenBank/DDBJ databases">
        <title>Analysis of two Campylobacter avium genomes and identification of a novel hippuricase gene.</title>
        <authorList>
            <person name="Miller W.G."/>
            <person name="Chapman M.H."/>
            <person name="Yee E."/>
            <person name="Revez J."/>
            <person name="Bono J.L."/>
            <person name="Rossi M."/>
        </authorList>
    </citation>
    <scope>NUCLEOTIDE SEQUENCE [LARGE SCALE GENOMIC DNA]</scope>
    <source>
        <strain evidence="7 8">LMG 24591</strain>
    </source>
</reference>
<dbReference type="GO" id="GO:0003955">
    <property type="term" value="F:NAD(P)H dehydrogenase (quinone) activity"/>
    <property type="evidence" value="ECO:0007669"/>
    <property type="project" value="TreeGrafter"/>
</dbReference>
<dbReference type="OrthoDB" id="9781621at2"/>
<dbReference type="PANTHER" id="PTHR42913">
    <property type="entry name" value="APOPTOSIS-INDUCING FACTOR 1"/>
    <property type="match status" value="1"/>
</dbReference>
<dbReference type="Gene3D" id="3.50.50.100">
    <property type="match status" value="1"/>
</dbReference>
<evidence type="ECO:0000313" key="8">
    <source>
        <dbReference type="Proteomes" id="UP000201169"/>
    </source>
</evidence>
<sequence>MKKVLLLGGGYATLSFLKSLDNNKVAEYDFTLISKENHHYQSVLLHEAVSSGKNVSISFDEILPKNFSFIQDEIKEIKENEVLGKKGNYKYDMLVVGLGFSSDDFKIPGVKEYAFSMVDFTNSLKIHEQIKNHGDNLEIVVCGGGFSGIELVGNLAKDLKKLYKNFKIKCVEAMPIILPMFEETLSLKAKKYLEDLGVEFYLSSKILQCEKDGVIIQNNDKEEKIKADIILWTAGVKGNEVIQNSPFFKSQRSKVEVDEFLNPSNQEKEMKNIFIIGDCAALKAPDGRFFPPTAQLANEEGKYLAKVFNSNFNTQERFSYKSKATICSLGNDYAIGVIGSTKVEGKIASYLKKLVEFKWLVKIKGLKAFF</sequence>
<evidence type="ECO:0000256" key="2">
    <source>
        <dbReference type="ARBA" id="ARBA00005272"/>
    </source>
</evidence>
<evidence type="ECO:0000313" key="7">
    <source>
        <dbReference type="EMBL" id="ASQ31261.1"/>
    </source>
</evidence>